<dbReference type="EMBL" id="JARK01001692">
    <property type="protein sequence ID" value="EYB82578.1"/>
    <property type="molecule type" value="Genomic_DNA"/>
</dbReference>
<protein>
    <submittedName>
        <fullName evidence="1">Uncharacterized protein</fullName>
    </submittedName>
</protein>
<accession>A0A016RW79</accession>
<evidence type="ECO:0000313" key="1">
    <source>
        <dbReference type="EMBL" id="EYB82578.1"/>
    </source>
</evidence>
<organism evidence="1 2">
    <name type="scientific">Ancylostoma ceylanicum</name>
    <dbReference type="NCBI Taxonomy" id="53326"/>
    <lineage>
        <taxon>Eukaryota</taxon>
        <taxon>Metazoa</taxon>
        <taxon>Ecdysozoa</taxon>
        <taxon>Nematoda</taxon>
        <taxon>Chromadorea</taxon>
        <taxon>Rhabditida</taxon>
        <taxon>Rhabditina</taxon>
        <taxon>Rhabditomorpha</taxon>
        <taxon>Strongyloidea</taxon>
        <taxon>Ancylostomatidae</taxon>
        <taxon>Ancylostomatinae</taxon>
        <taxon>Ancylostoma</taxon>
    </lineage>
</organism>
<evidence type="ECO:0000313" key="2">
    <source>
        <dbReference type="Proteomes" id="UP000024635"/>
    </source>
</evidence>
<reference evidence="2" key="1">
    <citation type="journal article" date="2015" name="Nat. Genet.">
        <title>The genome and transcriptome of the zoonotic hookworm Ancylostoma ceylanicum identify infection-specific gene families.</title>
        <authorList>
            <person name="Schwarz E.M."/>
            <person name="Hu Y."/>
            <person name="Antoshechkin I."/>
            <person name="Miller M.M."/>
            <person name="Sternberg P.W."/>
            <person name="Aroian R.V."/>
        </authorList>
    </citation>
    <scope>NUCLEOTIDE SEQUENCE</scope>
    <source>
        <strain evidence="2">HY135</strain>
    </source>
</reference>
<name>A0A016RW79_9BILA</name>
<dbReference type="Proteomes" id="UP000024635">
    <property type="component" value="Unassembled WGS sequence"/>
</dbReference>
<keyword evidence="2" id="KW-1185">Reference proteome</keyword>
<comment type="caution">
    <text evidence="1">The sequence shown here is derived from an EMBL/GenBank/DDBJ whole genome shotgun (WGS) entry which is preliminary data.</text>
</comment>
<proteinExistence type="predicted"/>
<sequence>MCIAVVVLINQSIRYKRVLVAGDDIELFCAVSLRGEASRVSIYRSLFADYELSVWEWYSKYNTPSHWLPQIFQSTI</sequence>
<dbReference type="AlphaFoldDB" id="A0A016RW79"/>
<gene>
    <name evidence="1" type="primary">Acey_s0356.g3351</name>
    <name evidence="1" type="ORF">Y032_0356g3351</name>
</gene>